<dbReference type="Pfam" id="PF17881">
    <property type="entry name" value="TseB"/>
    <property type="match status" value="1"/>
</dbReference>
<dbReference type="RefSeq" id="WP_066395599.1">
    <property type="nucleotide sequence ID" value="NZ_CP015378.1"/>
</dbReference>
<keyword evidence="1" id="KW-1133">Transmembrane helix</keyword>
<keyword evidence="4" id="KW-1185">Reference proteome</keyword>
<evidence type="ECO:0000256" key="1">
    <source>
        <dbReference type="SAM" id="Phobius"/>
    </source>
</evidence>
<keyword evidence="1" id="KW-0472">Membrane</keyword>
<reference evidence="3 4" key="1">
    <citation type="submission" date="2016-04" db="EMBL/GenBank/DDBJ databases">
        <title>Complete genome sequence of Fictibacillus phosphorivorans G25-29, a strain toxic to nematodes.</title>
        <authorList>
            <person name="Zheng Z."/>
        </authorList>
    </citation>
    <scope>NUCLEOTIDE SEQUENCE [LARGE SCALE GENOMIC DNA]</scope>
    <source>
        <strain evidence="3 4">G25-29</strain>
    </source>
</reference>
<name>A0A160IPN9_9BACL</name>
<accession>A0A160IPN9</accession>
<organism evidence="3 4">
    <name type="scientific">Fictibacillus phosphorivorans</name>
    <dbReference type="NCBI Taxonomy" id="1221500"/>
    <lineage>
        <taxon>Bacteria</taxon>
        <taxon>Bacillati</taxon>
        <taxon>Bacillota</taxon>
        <taxon>Bacilli</taxon>
        <taxon>Bacillales</taxon>
        <taxon>Fictibacillaceae</taxon>
        <taxon>Fictibacillus</taxon>
    </lineage>
</organism>
<dbReference type="AlphaFoldDB" id="A0A160IPN9"/>
<dbReference type="Proteomes" id="UP000076623">
    <property type="component" value="Chromosome"/>
</dbReference>
<dbReference type="KEGG" id="fpn:ABE65_012940"/>
<dbReference type="InterPro" id="IPR041401">
    <property type="entry name" value="TseB-like_dom"/>
</dbReference>
<feature type="transmembrane region" description="Helical" evidence="1">
    <location>
        <begin position="6"/>
        <end position="24"/>
    </location>
</feature>
<protein>
    <recommendedName>
        <fullName evidence="2">Cell wall elongation regulator TseB-like domain-containing protein</fullName>
    </recommendedName>
</protein>
<keyword evidence="1" id="KW-0812">Transmembrane</keyword>
<dbReference type="STRING" id="1221500.ABE65_012940"/>
<dbReference type="InterPro" id="IPR046350">
    <property type="entry name" value="Cystatin_sf"/>
</dbReference>
<dbReference type="SUPFAM" id="SSF54403">
    <property type="entry name" value="Cystatin/monellin"/>
    <property type="match status" value="2"/>
</dbReference>
<evidence type="ECO:0000313" key="4">
    <source>
        <dbReference type="Proteomes" id="UP000076623"/>
    </source>
</evidence>
<gene>
    <name evidence="3" type="ORF">ABE65_012940</name>
</gene>
<evidence type="ECO:0000313" key="3">
    <source>
        <dbReference type="EMBL" id="ANC77652.1"/>
    </source>
</evidence>
<dbReference type="Gene3D" id="3.10.450.40">
    <property type="match status" value="2"/>
</dbReference>
<proteinExistence type="predicted"/>
<feature type="domain" description="Cell wall elongation regulator TseB-like" evidence="2">
    <location>
        <begin position="37"/>
        <end position="80"/>
    </location>
</feature>
<evidence type="ECO:0000259" key="2">
    <source>
        <dbReference type="Pfam" id="PF17881"/>
    </source>
</evidence>
<sequence>MGKKWILVVIGILILASWQAYYLFNGVQAKPAKKEAEAVEIAKKEEDLVSITNVDHFYKNETYYVVEGKNKKGTNKIVWVDKDKKVTSLNAKDGLSEKQILNYVKQNHDAKTIVDSRLGMEDDIPLWEVVYYDTKDRYTYFYGYFESGERYEIYRLKESDQ</sequence>
<dbReference type="EMBL" id="CP015378">
    <property type="protein sequence ID" value="ANC77652.1"/>
    <property type="molecule type" value="Genomic_DNA"/>
</dbReference>